<organism evidence="1 2">
    <name type="scientific">Funneliformis caledonium</name>
    <dbReference type="NCBI Taxonomy" id="1117310"/>
    <lineage>
        <taxon>Eukaryota</taxon>
        <taxon>Fungi</taxon>
        <taxon>Fungi incertae sedis</taxon>
        <taxon>Mucoromycota</taxon>
        <taxon>Glomeromycotina</taxon>
        <taxon>Glomeromycetes</taxon>
        <taxon>Glomerales</taxon>
        <taxon>Glomeraceae</taxon>
        <taxon>Funneliformis</taxon>
    </lineage>
</organism>
<gene>
    <name evidence="1" type="ORF">FCALED_LOCUS12727</name>
</gene>
<evidence type="ECO:0000313" key="2">
    <source>
        <dbReference type="Proteomes" id="UP000789570"/>
    </source>
</evidence>
<protein>
    <submittedName>
        <fullName evidence="1">7135_t:CDS:1</fullName>
    </submittedName>
</protein>
<dbReference type="OrthoDB" id="2442314at2759"/>
<keyword evidence="2" id="KW-1185">Reference proteome</keyword>
<comment type="caution">
    <text evidence="1">The sequence shown here is derived from an EMBL/GenBank/DDBJ whole genome shotgun (WGS) entry which is preliminary data.</text>
</comment>
<evidence type="ECO:0000313" key="1">
    <source>
        <dbReference type="EMBL" id="CAG8685536.1"/>
    </source>
</evidence>
<dbReference type="EMBL" id="CAJVPQ010006503">
    <property type="protein sequence ID" value="CAG8685536.1"/>
    <property type="molecule type" value="Genomic_DNA"/>
</dbReference>
<dbReference type="AlphaFoldDB" id="A0A9N9EMW9"/>
<proteinExistence type="predicted"/>
<reference evidence="1" key="1">
    <citation type="submission" date="2021-06" db="EMBL/GenBank/DDBJ databases">
        <authorList>
            <person name="Kallberg Y."/>
            <person name="Tangrot J."/>
            <person name="Rosling A."/>
        </authorList>
    </citation>
    <scope>NUCLEOTIDE SEQUENCE</scope>
    <source>
        <strain evidence="1">UK204</strain>
    </source>
</reference>
<accession>A0A9N9EMW9</accession>
<dbReference type="Proteomes" id="UP000789570">
    <property type="component" value="Unassembled WGS sequence"/>
</dbReference>
<name>A0A9N9EMW9_9GLOM</name>
<sequence>MLICQPTRRFEESDLEKKFSKNLSLKDSCDLKDVKQNNTDSEIIEGDFEKLAEKLGLNTFTENKDKWKKFYVFTGSDFGWEELAANALEYYCLLYSKTFDSSKGTHILIRNGKLVRYRSSEVENKLEKEYSGCFYIFVHKRIVELHKF</sequence>